<evidence type="ECO:0000313" key="2">
    <source>
        <dbReference type="EMBL" id="KAK3209130.1"/>
    </source>
</evidence>
<feature type="chain" id="PRO_5042913436" evidence="1">
    <location>
        <begin position="16"/>
        <end position="172"/>
    </location>
</feature>
<keyword evidence="3" id="KW-1185">Reference proteome</keyword>
<name>A0AAN6M127_9PLEO</name>
<reference evidence="2 3" key="1">
    <citation type="submission" date="2021-02" db="EMBL/GenBank/DDBJ databases">
        <title>Genome assembly of Pseudopithomyces chartarum.</title>
        <authorList>
            <person name="Jauregui R."/>
            <person name="Singh J."/>
            <person name="Voisey C."/>
        </authorList>
    </citation>
    <scope>NUCLEOTIDE SEQUENCE [LARGE SCALE GENOMIC DNA]</scope>
    <source>
        <strain evidence="2 3">AGR01</strain>
    </source>
</reference>
<sequence length="172" mass="18486">MHPLALFLLISPTLAFPALHLRATNTTCNSTQTAVLISGIKLNLAYQADELKSLKTLQYLSTTAPTTLRAANSTSDPLFTMQQCSVATLQQKAIAVREKNQMLAEEMKSGSSLMRGLASVAQEQNKAKVALKGLKAGGNDTVALEEIVKGVERGVKLNEENVKIAEEKSCGR</sequence>
<feature type="signal peptide" evidence="1">
    <location>
        <begin position="1"/>
        <end position="15"/>
    </location>
</feature>
<accession>A0AAN6M127</accession>
<protein>
    <submittedName>
        <fullName evidence="2">Uncharacterized protein</fullName>
    </submittedName>
</protein>
<proteinExistence type="predicted"/>
<evidence type="ECO:0000313" key="3">
    <source>
        <dbReference type="Proteomes" id="UP001280581"/>
    </source>
</evidence>
<organism evidence="2 3">
    <name type="scientific">Pseudopithomyces chartarum</name>
    <dbReference type="NCBI Taxonomy" id="1892770"/>
    <lineage>
        <taxon>Eukaryota</taxon>
        <taxon>Fungi</taxon>
        <taxon>Dikarya</taxon>
        <taxon>Ascomycota</taxon>
        <taxon>Pezizomycotina</taxon>
        <taxon>Dothideomycetes</taxon>
        <taxon>Pleosporomycetidae</taxon>
        <taxon>Pleosporales</taxon>
        <taxon>Massarineae</taxon>
        <taxon>Didymosphaeriaceae</taxon>
        <taxon>Pseudopithomyces</taxon>
    </lineage>
</organism>
<evidence type="ECO:0000256" key="1">
    <source>
        <dbReference type="SAM" id="SignalP"/>
    </source>
</evidence>
<gene>
    <name evidence="2" type="ORF">GRF29_69g880675</name>
</gene>
<dbReference type="Proteomes" id="UP001280581">
    <property type="component" value="Unassembled WGS sequence"/>
</dbReference>
<dbReference type="AlphaFoldDB" id="A0AAN6M127"/>
<dbReference type="EMBL" id="WVTA01000006">
    <property type="protein sequence ID" value="KAK3209130.1"/>
    <property type="molecule type" value="Genomic_DNA"/>
</dbReference>
<keyword evidence="1" id="KW-0732">Signal</keyword>
<comment type="caution">
    <text evidence="2">The sequence shown here is derived from an EMBL/GenBank/DDBJ whole genome shotgun (WGS) entry which is preliminary data.</text>
</comment>